<feature type="transmembrane region" description="Helical" evidence="5">
    <location>
        <begin position="40"/>
        <end position="61"/>
    </location>
</feature>
<feature type="domain" description="O-antigen ligase-related" evidence="6">
    <location>
        <begin position="212"/>
        <end position="343"/>
    </location>
</feature>
<evidence type="ECO:0000313" key="8">
    <source>
        <dbReference type="Proteomes" id="UP000034502"/>
    </source>
</evidence>
<organism evidence="7 8">
    <name type="scientific">Candidatus Amesbacteria bacterium GW2011_GWC1_47_15</name>
    <dbReference type="NCBI Taxonomy" id="1618364"/>
    <lineage>
        <taxon>Bacteria</taxon>
        <taxon>Candidatus Amesiibacteriota</taxon>
    </lineage>
</organism>
<comment type="subcellular location">
    <subcellularLocation>
        <location evidence="1">Membrane</location>
        <topology evidence="1">Multi-pass membrane protein</topology>
    </subcellularLocation>
</comment>
<dbReference type="InterPro" id="IPR051533">
    <property type="entry name" value="WaaL-like"/>
</dbReference>
<keyword evidence="3 5" id="KW-1133">Transmembrane helix</keyword>
<feature type="transmembrane region" description="Helical" evidence="5">
    <location>
        <begin position="9"/>
        <end position="28"/>
    </location>
</feature>
<dbReference type="PANTHER" id="PTHR37422:SF13">
    <property type="entry name" value="LIPOPOLYSACCHARIDE BIOSYNTHESIS PROTEIN PA4999-RELATED"/>
    <property type="match status" value="1"/>
</dbReference>
<evidence type="ECO:0000259" key="6">
    <source>
        <dbReference type="Pfam" id="PF04932"/>
    </source>
</evidence>
<accession>A0A0G1S5B4</accession>
<evidence type="ECO:0000256" key="4">
    <source>
        <dbReference type="ARBA" id="ARBA00023136"/>
    </source>
</evidence>
<comment type="caution">
    <text evidence="7">The sequence shown here is derived from an EMBL/GenBank/DDBJ whole genome shotgun (WGS) entry which is preliminary data.</text>
</comment>
<evidence type="ECO:0000256" key="2">
    <source>
        <dbReference type="ARBA" id="ARBA00022692"/>
    </source>
</evidence>
<evidence type="ECO:0000256" key="3">
    <source>
        <dbReference type="ARBA" id="ARBA00022989"/>
    </source>
</evidence>
<feature type="transmembrane region" description="Helical" evidence="5">
    <location>
        <begin position="248"/>
        <end position="266"/>
    </location>
</feature>
<gene>
    <name evidence="7" type="ORF">UX86_C0007G0014</name>
</gene>
<protein>
    <recommendedName>
        <fullName evidence="6">O-antigen ligase-related domain-containing protein</fullName>
    </recommendedName>
</protein>
<reference evidence="7 8" key="1">
    <citation type="journal article" date="2015" name="Nature">
        <title>rRNA introns, odd ribosomes, and small enigmatic genomes across a large radiation of phyla.</title>
        <authorList>
            <person name="Brown C.T."/>
            <person name="Hug L.A."/>
            <person name="Thomas B.C."/>
            <person name="Sharon I."/>
            <person name="Castelle C.J."/>
            <person name="Singh A."/>
            <person name="Wilkins M.J."/>
            <person name="Williams K.H."/>
            <person name="Banfield J.F."/>
        </authorList>
    </citation>
    <scope>NUCLEOTIDE SEQUENCE [LARGE SCALE GENOMIC DNA]</scope>
</reference>
<feature type="transmembrane region" description="Helical" evidence="5">
    <location>
        <begin position="123"/>
        <end position="141"/>
    </location>
</feature>
<evidence type="ECO:0000256" key="5">
    <source>
        <dbReference type="SAM" id="Phobius"/>
    </source>
</evidence>
<feature type="transmembrane region" description="Helical" evidence="5">
    <location>
        <begin position="383"/>
        <end position="400"/>
    </location>
</feature>
<feature type="transmembrane region" description="Helical" evidence="5">
    <location>
        <begin position="327"/>
        <end position="346"/>
    </location>
</feature>
<name>A0A0G1S5B4_9BACT</name>
<feature type="transmembrane region" description="Helical" evidence="5">
    <location>
        <begin position="73"/>
        <end position="89"/>
    </location>
</feature>
<dbReference type="EMBL" id="LCNU01000007">
    <property type="protein sequence ID" value="KKU64577.1"/>
    <property type="molecule type" value="Genomic_DNA"/>
</dbReference>
<sequence>MVASKLEKTLFLFFILSIPSQLTFHFWPSWSFINGFPVDYLSPVLYFSDLVFIPLVLMWYFRSRKSIRLGGPIIRIFLFVCINIFLSFFPWLTLYRWLRVLQYFLLGLYLYKNHESLILNLKSLSLAVIWTSLLALLQFISKSSLGGWLYWLGERPLLLSDPSVAKISLGNFGQYLRPYATLPHPNALGGFLLVSAGLLYGLEPKSKLVNFAAMVSLVMVPFTFSRTVILLEACILLFLIIYKFRKNFLIKIFTAIFVSIILLLMLRVPHPDPSFSQRLGLVGRAGSVIIAQPLFGTGLGNSLFAMYSGSSYYLLRSVLPVQPVHNVYLYLASELGLPMAVLLIYFYYKLLLNTKNTWFKISGVIIFLSGFTDHYWLTSHQNSMLLALLISVTYSNIVLIHDEKRSQYQT</sequence>
<dbReference type="Proteomes" id="UP000034502">
    <property type="component" value="Unassembled WGS sequence"/>
</dbReference>
<dbReference type="InterPro" id="IPR007016">
    <property type="entry name" value="O-antigen_ligase-rel_domated"/>
</dbReference>
<proteinExistence type="predicted"/>
<evidence type="ECO:0000313" key="7">
    <source>
        <dbReference type="EMBL" id="KKU64577.1"/>
    </source>
</evidence>
<dbReference type="Pfam" id="PF04932">
    <property type="entry name" value="Wzy_C"/>
    <property type="match status" value="1"/>
</dbReference>
<dbReference type="GO" id="GO:0016020">
    <property type="term" value="C:membrane"/>
    <property type="evidence" value="ECO:0007669"/>
    <property type="project" value="UniProtKB-SubCell"/>
</dbReference>
<dbReference type="AlphaFoldDB" id="A0A0G1S5B4"/>
<dbReference type="STRING" id="1618364.UX86_C0007G0014"/>
<feature type="transmembrane region" description="Helical" evidence="5">
    <location>
        <begin position="287"/>
        <end position="307"/>
    </location>
</feature>
<feature type="transmembrane region" description="Helical" evidence="5">
    <location>
        <begin position="185"/>
        <end position="202"/>
    </location>
</feature>
<dbReference type="PANTHER" id="PTHR37422">
    <property type="entry name" value="TEICHURONIC ACID BIOSYNTHESIS PROTEIN TUAE"/>
    <property type="match status" value="1"/>
</dbReference>
<evidence type="ECO:0000256" key="1">
    <source>
        <dbReference type="ARBA" id="ARBA00004141"/>
    </source>
</evidence>
<keyword evidence="2 5" id="KW-0812">Transmembrane</keyword>
<keyword evidence="4 5" id="KW-0472">Membrane</keyword>
<feature type="transmembrane region" description="Helical" evidence="5">
    <location>
        <begin position="214"/>
        <end position="242"/>
    </location>
</feature>